<gene>
    <name evidence="5" type="ORF">C1N32_16880</name>
</gene>
<evidence type="ECO:0000256" key="2">
    <source>
        <dbReference type="PROSITE-ProRule" id="PRU01251"/>
    </source>
</evidence>
<dbReference type="SUPFAM" id="SSF81923">
    <property type="entry name" value="Double Clp-N motif"/>
    <property type="match status" value="1"/>
</dbReference>
<reference evidence="5 6" key="1">
    <citation type="submission" date="2018-01" db="EMBL/GenBank/DDBJ databases">
        <title>Draft genome sequences of six Vibrio diazotrophicus strains isolated from deep-sea sediments of the Baltic Sea.</title>
        <authorList>
            <person name="Castillo D."/>
            <person name="Vandieken V."/>
            <person name="Chiang O."/>
            <person name="Middelboe M."/>
        </authorList>
    </citation>
    <scope>NUCLEOTIDE SEQUENCE [LARGE SCALE GENOMIC DNA]</scope>
    <source>
        <strain evidence="5 6">60.27F</strain>
    </source>
</reference>
<proteinExistence type="inferred from homology"/>
<dbReference type="OrthoDB" id="1489955at2"/>
<dbReference type="RefSeq" id="WP_102966857.1">
    <property type="nucleotide sequence ID" value="NZ_POSK01000012.1"/>
</dbReference>
<feature type="coiled-coil region" evidence="3">
    <location>
        <begin position="180"/>
        <end position="218"/>
    </location>
</feature>
<dbReference type="InterPro" id="IPR004176">
    <property type="entry name" value="Clp_R_N"/>
</dbReference>
<protein>
    <recommendedName>
        <fullName evidence="4">Clp R domain-containing protein</fullName>
    </recommendedName>
</protein>
<accession>A0A2J8HYC9</accession>
<organism evidence="5 6">
    <name type="scientific">Vibrio diazotrophicus</name>
    <dbReference type="NCBI Taxonomy" id="685"/>
    <lineage>
        <taxon>Bacteria</taxon>
        <taxon>Pseudomonadati</taxon>
        <taxon>Pseudomonadota</taxon>
        <taxon>Gammaproteobacteria</taxon>
        <taxon>Vibrionales</taxon>
        <taxon>Vibrionaceae</taxon>
        <taxon>Vibrio</taxon>
    </lineage>
</organism>
<keyword evidence="2" id="KW-0677">Repeat</keyword>
<comment type="similarity">
    <text evidence="1">Belongs to the ClpA/ClpB family.</text>
</comment>
<dbReference type="Gene3D" id="1.10.1780.10">
    <property type="entry name" value="Clp, N-terminal domain"/>
    <property type="match status" value="1"/>
</dbReference>
<dbReference type="EMBL" id="POSK01000012">
    <property type="protein sequence ID" value="PNI03274.1"/>
    <property type="molecule type" value="Genomic_DNA"/>
</dbReference>
<feature type="domain" description="Clp R" evidence="4">
    <location>
        <begin position="1"/>
        <end position="150"/>
    </location>
</feature>
<dbReference type="Pfam" id="PF02861">
    <property type="entry name" value="Clp_N"/>
    <property type="match status" value="1"/>
</dbReference>
<comment type="caution">
    <text evidence="5">The sequence shown here is derived from an EMBL/GenBank/DDBJ whole genome shotgun (WGS) entry which is preliminary data.</text>
</comment>
<evidence type="ECO:0000259" key="4">
    <source>
        <dbReference type="PROSITE" id="PS51903"/>
    </source>
</evidence>
<dbReference type="AlphaFoldDB" id="A0A2J8HYC9"/>
<evidence type="ECO:0000313" key="5">
    <source>
        <dbReference type="EMBL" id="PNI03274.1"/>
    </source>
</evidence>
<dbReference type="Proteomes" id="UP000236449">
    <property type="component" value="Unassembled WGS sequence"/>
</dbReference>
<sequence length="487" mass="55838">MLDRILEDALNESFRKARIKRHAYLTVEHLLLAMLSTEEVVQACGYFSVDVKKLRSDLNLFIDQTTPLLDDEETQSSDKEKETQPTLSFQRVLQRSVFHVQASGRETVTPNNVVVAIFSEQESYAFELLKKNDLSRLDFVNYITNGINFDSDKFDESKFEDVFDETLDYRFLFTKTSTELKKVKEENIRLRASSEEEKELYENQLIELKNKIELLENKKFEDGLETIVRSVEFPPQYHIAGLNILSFFGAYLRERYPLEKAKVKIEQEDFIVRLVIETEQGHRDVIERALHEYEMVVVGQENPNHLPISAAFAHELSTELKMTKLRLEITQERLEMQNGRVDQLLTIIGNGLSANQSISVANNPIIKLTNTCNFQFSQTLPMVTGAIRELREAVGMDKESELRGELKAIDEAMQTLQGVNDATHISCSSGMNKLRRFLEALNDEHHGLAKSLKRIDNGITIAKDLCSKYNSIAEWCGLPQVPKVFTS</sequence>
<evidence type="ECO:0000313" key="6">
    <source>
        <dbReference type="Proteomes" id="UP000236449"/>
    </source>
</evidence>
<name>A0A2J8HYC9_VIBDI</name>
<dbReference type="PROSITE" id="PS51903">
    <property type="entry name" value="CLP_R"/>
    <property type="match status" value="1"/>
</dbReference>
<evidence type="ECO:0000256" key="1">
    <source>
        <dbReference type="ARBA" id="ARBA00008675"/>
    </source>
</evidence>
<keyword evidence="3" id="KW-0175">Coiled coil</keyword>
<evidence type="ECO:0000256" key="3">
    <source>
        <dbReference type="SAM" id="Coils"/>
    </source>
</evidence>
<dbReference type="InterPro" id="IPR036628">
    <property type="entry name" value="Clp_N_dom_sf"/>
</dbReference>